<reference evidence="2" key="1">
    <citation type="submission" date="2020-04" db="EMBL/GenBank/DDBJ databases">
        <title>Deep metagenomics examines the oral microbiome during advanced dental caries in children, revealing novel taxa and co-occurrences with host molecules.</title>
        <authorList>
            <person name="Baker J.L."/>
            <person name="Morton J.T."/>
            <person name="Dinis M."/>
            <person name="Alvarez R."/>
            <person name="Tran N.C."/>
            <person name="Knight R."/>
            <person name="Edlund A."/>
        </authorList>
    </citation>
    <scope>NUCLEOTIDE SEQUENCE</scope>
    <source>
        <strain evidence="2">JCVI_32_bin.62</strain>
    </source>
</reference>
<accession>A0A930DGT7</accession>
<organism evidence="2 3">
    <name type="scientific">Neisseria sicca</name>
    <dbReference type="NCBI Taxonomy" id="490"/>
    <lineage>
        <taxon>Bacteria</taxon>
        <taxon>Pseudomonadati</taxon>
        <taxon>Pseudomonadota</taxon>
        <taxon>Betaproteobacteria</taxon>
        <taxon>Neisseriales</taxon>
        <taxon>Neisseriaceae</taxon>
        <taxon>Neisseria</taxon>
    </lineage>
</organism>
<evidence type="ECO:0000313" key="2">
    <source>
        <dbReference type="EMBL" id="MBF1264954.1"/>
    </source>
</evidence>
<keyword evidence="1" id="KW-0812">Transmembrane</keyword>
<comment type="caution">
    <text evidence="2">The sequence shown here is derived from an EMBL/GenBank/DDBJ whole genome shotgun (WGS) entry which is preliminary data.</text>
</comment>
<evidence type="ECO:0000256" key="1">
    <source>
        <dbReference type="SAM" id="Phobius"/>
    </source>
</evidence>
<gene>
    <name evidence="2" type="ORF">HXM80_04560</name>
</gene>
<sequence>MQSWVGLVKFALKSAEVSKVVERSSEILFMFQTTFGGWWGFVGEAYATFDFRRPWVRGRRRR</sequence>
<evidence type="ECO:0000313" key="3">
    <source>
        <dbReference type="Proteomes" id="UP000780345"/>
    </source>
</evidence>
<name>A0A930DGT7_NEISI</name>
<dbReference type="RefSeq" id="WP_311151961.1">
    <property type="nucleotide sequence ID" value="NZ_CAUOMS010000022.1"/>
</dbReference>
<feature type="transmembrane region" description="Helical" evidence="1">
    <location>
        <begin position="27"/>
        <end position="49"/>
    </location>
</feature>
<protein>
    <submittedName>
        <fullName evidence="2">Uncharacterized protein</fullName>
    </submittedName>
</protein>
<dbReference type="Proteomes" id="UP000780345">
    <property type="component" value="Unassembled WGS sequence"/>
</dbReference>
<proteinExistence type="predicted"/>
<keyword evidence="1" id="KW-1133">Transmembrane helix</keyword>
<dbReference type="EMBL" id="JABZQQ010000027">
    <property type="protein sequence ID" value="MBF1264954.1"/>
    <property type="molecule type" value="Genomic_DNA"/>
</dbReference>
<keyword evidence="1" id="KW-0472">Membrane</keyword>
<dbReference type="AlphaFoldDB" id="A0A930DGT7"/>